<gene>
    <name evidence="2" type="ORF">GCM10011583_60650</name>
</gene>
<protein>
    <submittedName>
        <fullName evidence="2">Uncharacterized protein</fullName>
    </submittedName>
</protein>
<proteinExistence type="predicted"/>
<sequence length="111" mass="12365">MTDHPRTVRADMDLGTQPDTPHVESALRPDRQNPSARFIVPGQEGTFAFPPQQPPYLSETAKLTPRKEDVIRRLLAHHAEQSRQAAERKAPAPAPGYRQETMDVLFGKGIA</sequence>
<keyword evidence="3" id="KW-1185">Reference proteome</keyword>
<feature type="region of interest" description="Disordered" evidence="1">
    <location>
        <begin position="1"/>
        <end position="35"/>
    </location>
</feature>
<feature type="region of interest" description="Disordered" evidence="1">
    <location>
        <begin position="78"/>
        <end position="111"/>
    </location>
</feature>
<name>A0ABQ2EPT9_9ACTN</name>
<evidence type="ECO:0000313" key="3">
    <source>
        <dbReference type="Proteomes" id="UP000660265"/>
    </source>
</evidence>
<evidence type="ECO:0000313" key="2">
    <source>
        <dbReference type="EMBL" id="GGK20601.1"/>
    </source>
</evidence>
<feature type="compositionally biased region" description="Basic and acidic residues" evidence="1">
    <location>
        <begin position="1"/>
        <end position="12"/>
    </location>
</feature>
<evidence type="ECO:0000256" key="1">
    <source>
        <dbReference type="SAM" id="MobiDB-lite"/>
    </source>
</evidence>
<dbReference type="Proteomes" id="UP000660265">
    <property type="component" value="Unassembled WGS sequence"/>
</dbReference>
<feature type="compositionally biased region" description="Basic and acidic residues" evidence="1">
    <location>
        <begin position="78"/>
        <end position="90"/>
    </location>
</feature>
<dbReference type="EMBL" id="BMMV01000025">
    <property type="protein sequence ID" value="GGK20601.1"/>
    <property type="molecule type" value="Genomic_DNA"/>
</dbReference>
<feature type="compositionally biased region" description="Basic and acidic residues" evidence="1">
    <location>
        <begin position="21"/>
        <end position="31"/>
    </location>
</feature>
<reference evidence="3" key="1">
    <citation type="journal article" date="2019" name="Int. J. Syst. Evol. Microbiol.">
        <title>The Global Catalogue of Microorganisms (GCM) 10K type strain sequencing project: providing services to taxonomists for standard genome sequencing and annotation.</title>
        <authorList>
            <consortium name="The Broad Institute Genomics Platform"/>
            <consortium name="The Broad Institute Genome Sequencing Center for Infectious Disease"/>
            <person name="Wu L."/>
            <person name="Ma J."/>
        </authorList>
    </citation>
    <scope>NUCLEOTIDE SEQUENCE [LARGE SCALE GENOMIC DNA]</scope>
    <source>
        <strain evidence="3">CGMCC 4.7275</strain>
    </source>
</reference>
<comment type="caution">
    <text evidence="2">The sequence shown here is derived from an EMBL/GenBank/DDBJ whole genome shotgun (WGS) entry which is preliminary data.</text>
</comment>
<accession>A0ABQ2EPT9</accession>
<organism evidence="2 3">
    <name type="scientific">Streptomyces camponoticapitis</name>
    <dbReference type="NCBI Taxonomy" id="1616125"/>
    <lineage>
        <taxon>Bacteria</taxon>
        <taxon>Bacillati</taxon>
        <taxon>Actinomycetota</taxon>
        <taxon>Actinomycetes</taxon>
        <taxon>Kitasatosporales</taxon>
        <taxon>Streptomycetaceae</taxon>
        <taxon>Streptomyces</taxon>
    </lineage>
</organism>